<sequence>MKISIGHRRKELRVKIKLKEPSFVEYTLDMSWYDCWLSQQLLNLPRCIKDLKVMGDSPIEKPHLYQLYNAIEDFLQTDEGLSIDEITQHLRKSEILEYPEALLPAQKFLVFAILGWRSMLYQASFNTCSTKEFAIHRESDQPQSGLVFDTYKVSAHLSDRSLWILLKAFGNILPARSVTAPQLASESSKIASSWLPLYPSETNAYLLTVLLGVRIRWVEMLALHLDYDKSTKTLSLFNYPSFCLHTLSSGGVIYSFESLEKYGVDPRANKEEISHFLREVLLSYRLIFGQSAKSRKLFRQLSRSQGVAKGHVDSVLPLLCTRKQLPFMQGLEFPVDKAVYFAAQDFPILHERIEIIAKELRDKKPTSVADLIRDRRDTLQFLTFWLVLIIGGIGTLLSLIQVILQAVQLIKS</sequence>
<dbReference type="AlphaFoldDB" id="E4URI3"/>
<dbReference type="HOGENOM" id="CLU_054084_0_0_1"/>
<evidence type="ECO:0000313" key="3">
    <source>
        <dbReference type="Proteomes" id="UP000002669"/>
    </source>
</evidence>
<gene>
    <name evidence="2" type="ORF">MGYG_02417</name>
</gene>
<keyword evidence="1" id="KW-0812">Transmembrane</keyword>
<dbReference type="OMA" id="CHFERER"/>
<feature type="transmembrane region" description="Helical" evidence="1">
    <location>
        <begin position="381"/>
        <end position="404"/>
    </location>
</feature>
<keyword evidence="3" id="KW-1185">Reference proteome</keyword>
<dbReference type="VEuPathDB" id="FungiDB:MGYG_02417"/>
<dbReference type="OrthoDB" id="4207198at2759"/>
<accession>E4URI3</accession>
<dbReference type="eggNOG" id="ENOG502SMCG">
    <property type="taxonomic scope" value="Eukaryota"/>
</dbReference>
<evidence type="ECO:0000313" key="2">
    <source>
        <dbReference type="EMBL" id="EFQ99405.1"/>
    </source>
</evidence>
<proteinExistence type="predicted"/>
<evidence type="ECO:0000256" key="1">
    <source>
        <dbReference type="SAM" id="Phobius"/>
    </source>
</evidence>
<dbReference type="GeneID" id="10030189"/>
<keyword evidence="1" id="KW-0472">Membrane</keyword>
<name>E4URI3_ARTGP</name>
<dbReference type="InParanoid" id="E4URI3"/>
<dbReference type="RefSeq" id="XP_003174888.1">
    <property type="nucleotide sequence ID" value="XM_003174840.1"/>
</dbReference>
<organism evidence="3">
    <name type="scientific">Arthroderma gypseum (strain ATCC MYA-4604 / CBS 118893)</name>
    <name type="common">Microsporum gypseum</name>
    <dbReference type="NCBI Taxonomy" id="535722"/>
    <lineage>
        <taxon>Eukaryota</taxon>
        <taxon>Fungi</taxon>
        <taxon>Dikarya</taxon>
        <taxon>Ascomycota</taxon>
        <taxon>Pezizomycotina</taxon>
        <taxon>Eurotiomycetes</taxon>
        <taxon>Eurotiomycetidae</taxon>
        <taxon>Onygenales</taxon>
        <taxon>Arthrodermataceae</taxon>
        <taxon>Nannizzia</taxon>
    </lineage>
</organism>
<keyword evidence="1" id="KW-1133">Transmembrane helix</keyword>
<protein>
    <submittedName>
        <fullName evidence="2">Uncharacterized protein</fullName>
    </submittedName>
</protein>
<dbReference type="STRING" id="535722.E4URI3"/>
<reference evidence="3" key="1">
    <citation type="journal article" date="2012" name="MBio">
        <title>Comparative genome analysis of Trichophyton rubrum and related dermatophytes reveals candidate genes involved in infection.</title>
        <authorList>
            <person name="Martinez D.A."/>
            <person name="Oliver B.G."/>
            <person name="Graeser Y."/>
            <person name="Goldberg J.M."/>
            <person name="Li W."/>
            <person name="Martinez-Rossi N.M."/>
            <person name="Monod M."/>
            <person name="Shelest E."/>
            <person name="Barton R.C."/>
            <person name="Birch E."/>
            <person name="Brakhage A.A."/>
            <person name="Chen Z."/>
            <person name="Gurr S.J."/>
            <person name="Heiman D."/>
            <person name="Heitman J."/>
            <person name="Kosti I."/>
            <person name="Rossi A."/>
            <person name="Saif S."/>
            <person name="Samalova M."/>
            <person name="Saunders C.W."/>
            <person name="Shea T."/>
            <person name="Summerbell R.C."/>
            <person name="Xu J."/>
            <person name="Young S."/>
            <person name="Zeng Q."/>
            <person name="Birren B.W."/>
            <person name="Cuomo C.A."/>
            <person name="White T.C."/>
        </authorList>
    </citation>
    <scope>NUCLEOTIDE SEQUENCE [LARGE SCALE GENOMIC DNA]</scope>
    <source>
        <strain evidence="3">ATCC MYA-4604 / CBS 118893</strain>
    </source>
</reference>
<dbReference type="Proteomes" id="UP000002669">
    <property type="component" value="Unassembled WGS sequence"/>
</dbReference>
<dbReference type="EMBL" id="DS989823">
    <property type="protein sequence ID" value="EFQ99405.1"/>
    <property type="molecule type" value="Genomic_DNA"/>
</dbReference>